<organism evidence="2 3">
    <name type="scientific">Trichomalopsis sarcophagae</name>
    <dbReference type="NCBI Taxonomy" id="543379"/>
    <lineage>
        <taxon>Eukaryota</taxon>
        <taxon>Metazoa</taxon>
        <taxon>Ecdysozoa</taxon>
        <taxon>Arthropoda</taxon>
        <taxon>Hexapoda</taxon>
        <taxon>Insecta</taxon>
        <taxon>Pterygota</taxon>
        <taxon>Neoptera</taxon>
        <taxon>Endopterygota</taxon>
        <taxon>Hymenoptera</taxon>
        <taxon>Apocrita</taxon>
        <taxon>Proctotrupomorpha</taxon>
        <taxon>Chalcidoidea</taxon>
        <taxon>Pteromalidae</taxon>
        <taxon>Pteromalinae</taxon>
        <taxon>Trichomalopsis</taxon>
    </lineage>
</organism>
<dbReference type="GO" id="GO:0003723">
    <property type="term" value="F:RNA binding"/>
    <property type="evidence" value="ECO:0007669"/>
    <property type="project" value="InterPro"/>
</dbReference>
<dbReference type="GO" id="GO:0004000">
    <property type="term" value="F:adenosine deaminase activity"/>
    <property type="evidence" value="ECO:0007669"/>
    <property type="project" value="InterPro"/>
</dbReference>
<name>A0A232ELU0_9HYME</name>
<dbReference type="AlphaFoldDB" id="A0A232ELU0"/>
<dbReference type="GO" id="GO:0006396">
    <property type="term" value="P:RNA processing"/>
    <property type="evidence" value="ECO:0007669"/>
    <property type="project" value="InterPro"/>
</dbReference>
<evidence type="ECO:0000259" key="1">
    <source>
        <dbReference type="PROSITE" id="PS50141"/>
    </source>
</evidence>
<protein>
    <recommendedName>
        <fullName evidence="1">A to I editase domain-containing protein</fullName>
    </recommendedName>
</protein>
<dbReference type="EMBL" id="NNAY01003504">
    <property type="protein sequence ID" value="OXU19316.1"/>
    <property type="molecule type" value="Genomic_DNA"/>
</dbReference>
<evidence type="ECO:0000313" key="2">
    <source>
        <dbReference type="EMBL" id="OXU19316.1"/>
    </source>
</evidence>
<accession>A0A232ELU0</accession>
<keyword evidence="3" id="KW-1185">Reference proteome</keyword>
<evidence type="ECO:0000313" key="3">
    <source>
        <dbReference type="Proteomes" id="UP000215335"/>
    </source>
</evidence>
<dbReference type="PROSITE" id="PS50141">
    <property type="entry name" value="A_DEAMIN_EDITASE"/>
    <property type="match status" value="1"/>
</dbReference>
<gene>
    <name evidence="2" type="ORF">TSAR_015602</name>
</gene>
<feature type="domain" description="A to I editase" evidence="1">
    <location>
        <begin position="72"/>
        <end position="135"/>
    </location>
</feature>
<dbReference type="InterPro" id="IPR002466">
    <property type="entry name" value="A_deamin"/>
</dbReference>
<sequence>MKKLIAAKISNNFVKWFSGNKGGLWLDRYYMRRKYTAYYMPLVYNILMIHKHTYIYFFDNSIIENIFINLSGQPEAEIINCTTGKDELGKPSRISKQGLFKKFYHLIGKIKAIDDIDETICHNYLDAKTSVQDYSVRVLL</sequence>
<dbReference type="Proteomes" id="UP000215335">
    <property type="component" value="Unassembled WGS sequence"/>
</dbReference>
<comment type="caution">
    <text evidence="2">The sequence shown here is derived from an EMBL/GenBank/DDBJ whole genome shotgun (WGS) entry which is preliminary data.</text>
</comment>
<proteinExistence type="predicted"/>
<reference evidence="2 3" key="1">
    <citation type="journal article" date="2017" name="Curr. Biol.">
        <title>The Evolution of Venom by Co-option of Single-Copy Genes.</title>
        <authorList>
            <person name="Martinson E.O."/>
            <person name="Mrinalini"/>
            <person name="Kelkar Y.D."/>
            <person name="Chang C.H."/>
            <person name="Werren J.H."/>
        </authorList>
    </citation>
    <scope>NUCLEOTIDE SEQUENCE [LARGE SCALE GENOMIC DNA]</scope>
    <source>
        <strain evidence="2 3">Alberta</strain>
        <tissue evidence="2">Whole body</tissue>
    </source>
</reference>